<feature type="region of interest" description="Disordered" evidence="1">
    <location>
        <begin position="1"/>
        <end position="33"/>
    </location>
</feature>
<keyword evidence="3" id="KW-1185">Reference proteome</keyword>
<reference evidence="2" key="2">
    <citation type="journal article" date="2023" name="Science">
        <title>Genomic signatures of disease resistance in endangered staghorn corals.</title>
        <authorList>
            <person name="Vollmer S.V."/>
            <person name="Selwyn J.D."/>
            <person name="Despard B.A."/>
            <person name="Roesel C.L."/>
        </authorList>
    </citation>
    <scope>NUCLEOTIDE SEQUENCE</scope>
    <source>
        <strain evidence="2">K2</strain>
    </source>
</reference>
<evidence type="ECO:0000256" key="1">
    <source>
        <dbReference type="SAM" id="MobiDB-lite"/>
    </source>
</evidence>
<gene>
    <name evidence="2" type="ORF">P5673_023247</name>
</gene>
<evidence type="ECO:0000313" key="3">
    <source>
        <dbReference type="Proteomes" id="UP001249851"/>
    </source>
</evidence>
<comment type="caution">
    <text evidence="2">The sequence shown here is derived from an EMBL/GenBank/DDBJ whole genome shotgun (WGS) entry which is preliminary data.</text>
</comment>
<dbReference type="Proteomes" id="UP001249851">
    <property type="component" value="Unassembled WGS sequence"/>
</dbReference>
<evidence type="ECO:0000313" key="2">
    <source>
        <dbReference type="EMBL" id="KAK2555263.1"/>
    </source>
</evidence>
<accession>A0AAD9Q5S4</accession>
<organism evidence="2 3">
    <name type="scientific">Acropora cervicornis</name>
    <name type="common">Staghorn coral</name>
    <dbReference type="NCBI Taxonomy" id="6130"/>
    <lineage>
        <taxon>Eukaryota</taxon>
        <taxon>Metazoa</taxon>
        <taxon>Cnidaria</taxon>
        <taxon>Anthozoa</taxon>
        <taxon>Hexacorallia</taxon>
        <taxon>Scleractinia</taxon>
        <taxon>Astrocoeniina</taxon>
        <taxon>Acroporidae</taxon>
        <taxon>Acropora</taxon>
    </lineage>
</organism>
<dbReference type="EMBL" id="JARQWQ010000064">
    <property type="protein sequence ID" value="KAK2555263.1"/>
    <property type="molecule type" value="Genomic_DNA"/>
</dbReference>
<protein>
    <submittedName>
        <fullName evidence="2">Uncharacterized protein</fullName>
    </submittedName>
</protein>
<name>A0AAD9Q5S4_ACRCE</name>
<reference evidence="2" key="1">
    <citation type="journal article" date="2023" name="G3 (Bethesda)">
        <title>Whole genome assembly and annotation of the endangered Caribbean coral Acropora cervicornis.</title>
        <authorList>
            <person name="Selwyn J.D."/>
            <person name="Vollmer S.V."/>
        </authorList>
    </citation>
    <scope>NUCLEOTIDE SEQUENCE</scope>
    <source>
        <strain evidence="2">K2</strain>
    </source>
</reference>
<sequence length="86" mass="9674">TVPDPSTVANNQEQGEEQSNHVSGREGGTLFSREYSYSQYLDITEDDHPDPQFPLGALCETDQQVEEAIVTCCNETDKDVEDEQHR</sequence>
<proteinExistence type="predicted"/>
<dbReference type="AlphaFoldDB" id="A0AAD9Q5S4"/>
<feature type="non-terminal residue" evidence="2">
    <location>
        <position position="1"/>
    </location>
</feature>